<proteinExistence type="predicted"/>
<name>X1S7W6_9ZZZZ</name>
<evidence type="ECO:0000313" key="1">
    <source>
        <dbReference type="EMBL" id="GAI89028.1"/>
    </source>
</evidence>
<dbReference type="AlphaFoldDB" id="X1S7W6"/>
<protein>
    <submittedName>
        <fullName evidence="1">Uncharacterized protein</fullName>
    </submittedName>
</protein>
<reference evidence="1" key="1">
    <citation type="journal article" date="2014" name="Front. Microbiol.">
        <title>High frequency of phylogenetically diverse reductive dehalogenase-homologous genes in deep subseafloor sedimentary metagenomes.</title>
        <authorList>
            <person name="Kawai M."/>
            <person name="Futagami T."/>
            <person name="Toyoda A."/>
            <person name="Takaki Y."/>
            <person name="Nishi S."/>
            <person name="Hori S."/>
            <person name="Arai W."/>
            <person name="Tsubouchi T."/>
            <person name="Morono Y."/>
            <person name="Uchiyama I."/>
            <person name="Ito T."/>
            <person name="Fujiyama A."/>
            <person name="Inagaki F."/>
            <person name="Takami H."/>
        </authorList>
    </citation>
    <scope>NUCLEOTIDE SEQUENCE</scope>
    <source>
        <strain evidence="1">Expedition CK06-06</strain>
    </source>
</reference>
<comment type="caution">
    <text evidence="1">The sequence shown here is derived from an EMBL/GenBank/DDBJ whole genome shotgun (WGS) entry which is preliminary data.</text>
</comment>
<organism evidence="1">
    <name type="scientific">marine sediment metagenome</name>
    <dbReference type="NCBI Taxonomy" id="412755"/>
    <lineage>
        <taxon>unclassified sequences</taxon>
        <taxon>metagenomes</taxon>
        <taxon>ecological metagenomes</taxon>
    </lineage>
</organism>
<gene>
    <name evidence="1" type="ORF">S12H4_37971</name>
</gene>
<sequence>MKRDIHNSQQRFENWFERVNEYGIDGLNKINSDWIIKHITDMRDGRNVA</sequence>
<accession>X1S7W6</accession>
<feature type="non-terminal residue" evidence="1">
    <location>
        <position position="49"/>
    </location>
</feature>
<dbReference type="EMBL" id="BARW01022810">
    <property type="protein sequence ID" value="GAI89028.1"/>
    <property type="molecule type" value="Genomic_DNA"/>
</dbReference>